<dbReference type="eggNOG" id="arCOG08259">
    <property type="taxonomic scope" value="Archaea"/>
</dbReference>
<dbReference type="GeneID" id="5324503"/>
<gene>
    <name evidence="1" type="ordered locus">Mevan_0268</name>
</gene>
<evidence type="ECO:0000313" key="2">
    <source>
        <dbReference type="Proteomes" id="UP000001107"/>
    </source>
</evidence>
<dbReference type="KEGG" id="mvn:Mevan_0268"/>
<dbReference type="Proteomes" id="UP000001107">
    <property type="component" value="Chromosome"/>
</dbReference>
<organism evidence="1 2">
    <name type="scientific">Methanococcus vannielii (strain ATCC 35089 / DSM 1224 / JCM 13029 / OCM 148 / SB)</name>
    <dbReference type="NCBI Taxonomy" id="406327"/>
    <lineage>
        <taxon>Archaea</taxon>
        <taxon>Methanobacteriati</taxon>
        <taxon>Methanobacteriota</taxon>
        <taxon>Methanomada group</taxon>
        <taxon>Methanococci</taxon>
        <taxon>Methanococcales</taxon>
        <taxon>Methanococcaceae</taxon>
        <taxon>Methanococcus</taxon>
    </lineage>
</organism>
<reference evidence="1" key="1">
    <citation type="submission" date="2007-06" db="EMBL/GenBank/DDBJ databases">
        <title>Complete sequence of Methanococcus vannielii SB.</title>
        <authorList>
            <consortium name="US DOE Joint Genome Institute"/>
            <person name="Copeland A."/>
            <person name="Lucas S."/>
            <person name="Lapidus A."/>
            <person name="Barry K."/>
            <person name="Glavina del Rio T."/>
            <person name="Dalin E."/>
            <person name="Tice H."/>
            <person name="Pitluck S."/>
            <person name="Chain P."/>
            <person name="Malfatti S."/>
            <person name="Shin M."/>
            <person name="Vergez L."/>
            <person name="Schmutz J."/>
            <person name="Larimer F."/>
            <person name="Land M."/>
            <person name="Hauser L."/>
            <person name="Kyrpides N."/>
            <person name="Anderson I."/>
            <person name="Sieprawska-Lupa M."/>
            <person name="Whitman W.B."/>
            <person name="Richardson P."/>
        </authorList>
    </citation>
    <scope>NUCLEOTIDE SEQUENCE [LARGE SCALE GENOMIC DNA]</scope>
    <source>
        <strain evidence="1">SB</strain>
    </source>
</reference>
<accession>A6UNV5</accession>
<name>A6UNV5_METVS</name>
<sequence>MKITTKLTMPSIVATSLSHKGLCGMKYSEIRKQVNSNYRSVGAKYFEELNAHNLTTMYWLAGALYDAEDYNFKGDRYHINVIGNNFVRRTCMDIASVELNLKRNIEPKYEKMLKNIVESSDKFDFITQQLYLP</sequence>
<keyword evidence="2" id="KW-1185">Reference proteome</keyword>
<evidence type="ECO:0000313" key="1">
    <source>
        <dbReference type="EMBL" id="ABR54177.1"/>
    </source>
</evidence>
<dbReference type="OrthoDB" id="60961at2157"/>
<dbReference type="EMBL" id="CP000742">
    <property type="protein sequence ID" value="ABR54177.1"/>
    <property type="molecule type" value="Genomic_DNA"/>
</dbReference>
<dbReference type="AlphaFoldDB" id="A6UNV5"/>
<proteinExistence type="predicted"/>
<dbReference type="RefSeq" id="WP_011972080.1">
    <property type="nucleotide sequence ID" value="NC_009634.1"/>
</dbReference>
<dbReference type="HOGENOM" id="CLU_1933272_0_0_2"/>
<protein>
    <submittedName>
        <fullName evidence="1">Uncharacterized protein</fullName>
    </submittedName>
</protein>